<feature type="compositionally biased region" description="Basic and acidic residues" evidence="1">
    <location>
        <begin position="326"/>
        <end position="336"/>
    </location>
</feature>
<comment type="caution">
    <text evidence="2">The sequence shown here is derived from an EMBL/GenBank/DDBJ whole genome shotgun (WGS) entry which is preliminary data.</text>
</comment>
<dbReference type="Proteomes" id="UP000694044">
    <property type="component" value="Unassembled WGS sequence"/>
</dbReference>
<accession>A0A8T1VZD5</accession>
<gene>
    <name evidence="2" type="ORF">PHYPSEUDO_001719</name>
</gene>
<evidence type="ECO:0000313" key="2">
    <source>
        <dbReference type="EMBL" id="KAG7385250.1"/>
    </source>
</evidence>
<proteinExistence type="predicted"/>
<evidence type="ECO:0000256" key="1">
    <source>
        <dbReference type="SAM" id="MobiDB-lite"/>
    </source>
</evidence>
<dbReference type="OrthoDB" id="444255at2759"/>
<reference evidence="2" key="1">
    <citation type="submission" date="2021-02" db="EMBL/GenBank/DDBJ databases">
        <authorList>
            <person name="Palmer J.M."/>
        </authorList>
    </citation>
    <scope>NUCLEOTIDE SEQUENCE</scope>
    <source>
        <strain evidence="2">SCRP734</strain>
    </source>
</reference>
<dbReference type="InterPro" id="IPR052613">
    <property type="entry name" value="LicD_transferase"/>
</dbReference>
<protein>
    <submittedName>
        <fullName evidence="2">Uncharacterized protein</fullName>
    </submittedName>
</protein>
<sequence>MDKKLEDGVDGDKDGKAKTQWSIARVFKDRTAGATASPVLVLVAVGLLVFMETCVNYIPQVSTRGGNACSPKVLDATNIAYHSGHRYYAALRDIGALPPPQMTEEHAKLCSKTNRFRAKYEYCLPISGRKDTPFCTAADRMNLLNVATSAICYASVLHMLLTEVYEELQASENTPFLSFGSLLGAVRNQSVIPFTEDADVGYVGEMVAADKVTLALRRKGYHMFFMGIWRVCVAPTHPLAGHLYDPNLPVSESFAVPYVDLYKMTQTENGDWDMQELEGSNGRILPDQKVWPFSQVTINGMAFETVRDPHFFLTEAYGLDYMTPKPRSESSEREAPTWDSRNAGFRLRAQPSW</sequence>
<dbReference type="EMBL" id="JAGDFM010000126">
    <property type="protein sequence ID" value="KAG7385250.1"/>
    <property type="molecule type" value="Genomic_DNA"/>
</dbReference>
<dbReference type="AlphaFoldDB" id="A0A8T1VZD5"/>
<dbReference type="PANTHER" id="PTHR13627">
    <property type="entry name" value="FUKUTIN RELATED PROTEIN"/>
    <property type="match status" value="1"/>
</dbReference>
<keyword evidence="3" id="KW-1185">Reference proteome</keyword>
<feature type="region of interest" description="Disordered" evidence="1">
    <location>
        <begin position="323"/>
        <end position="353"/>
    </location>
</feature>
<evidence type="ECO:0000313" key="3">
    <source>
        <dbReference type="Proteomes" id="UP000694044"/>
    </source>
</evidence>
<organism evidence="2 3">
    <name type="scientific">Phytophthora pseudosyringae</name>
    <dbReference type="NCBI Taxonomy" id="221518"/>
    <lineage>
        <taxon>Eukaryota</taxon>
        <taxon>Sar</taxon>
        <taxon>Stramenopiles</taxon>
        <taxon>Oomycota</taxon>
        <taxon>Peronosporomycetes</taxon>
        <taxon>Peronosporales</taxon>
        <taxon>Peronosporaceae</taxon>
        <taxon>Phytophthora</taxon>
    </lineage>
</organism>
<dbReference type="PANTHER" id="PTHR13627:SF33">
    <property type="entry name" value="LICD FAMILY PROTEIN"/>
    <property type="match status" value="1"/>
</dbReference>
<name>A0A8T1VZD5_9STRA</name>